<evidence type="ECO:0000313" key="2">
    <source>
        <dbReference type="EMBL" id="KKY32253.1"/>
    </source>
</evidence>
<feature type="region of interest" description="Disordered" evidence="1">
    <location>
        <begin position="126"/>
        <end position="182"/>
    </location>
</feature>
<name>A0A0G2HAK6_9PEZI</name>
<dbReference type="AlphaFoldDB" id="A0A0G2HAK6"/>
<protein>
    <submittedName>
        <fullName evidence="2">Uncharacterized protein</fullName>
    </submittedName>
</protein>
<evidence type="ECO:0000256" key="1">
    <source>
        <dbReference type="SAM" id="MobiDB-lite"/>
    </source>
</evidence>
<feature type="region of interest" description="Disordered" evidence="1">
    <location>
        <begin position="87"/>
        <end position="108"/>
    </location>
</feature>
<proteinExistence type="predicted"/>
<dbReference type="Proteomes" id="UP000034680">
    <property type="component" value="Unassembled WGS sequence"/>
</dbReference>
<dbReference type="EMBL" id="LCUC01000332">
    <property type="protein sequence ID" value="KKY32253.1"/>
    <property type="molecule type" value="Genomic_DNA"/>
</dbReference>
<feature type="compositionally biased region" description="Acidic residues" evidence="1">
    <location>
        <begin position="298"/>
        <end position="307"/>
    </location>
</feature>
<gene>
    <name evidence="2" type="ORF">UCDDA912_g07794</name>
</gene>
<reference evidence="2 3" key="2">
    <citation type="submission" date="2015-05" db="EMBL/GenBank/DDBJ databases">
        <authorList>
            <person name="Morales-Cruz A."/>
            <person name="Amrine K.C."/>
            <person name="Cantu D."/>
        </authorList>
    </citation>
    <scope>NUCLEOTIDE SEQUENCE [LARGE SCALE GENOMIC DNA]</scope>
    <source>
        <strain evidence="2">DA912</strain>
    </source>
</reference>
<sequence>MAPNGDDQDRKKASDLQKALETQLLALEKLGALPTHAADEVRNIVAEGIADKFGESYRTFPCAREGIEIRRDAVPKPCALRKSAQEFVAQARSPEKTTETKGREGQKHLISVAKTTSAKERATFSALAQVNKPQRNLGPTIVGHAARNEKAKPRTPVKQQPKTSPNPSDPTTDCTTKGWQQTALKRGEQAWSVYLAQKVAESKTPIRSGNQQKPKTQVNGSPTAPVTQRAEVGLRKDGQAAAAAATSKNATDAPNGATTCQSLDPAAGISGEAPGPRSLTGESANVKPPSSGKANSDSSEDLIDFDC</sequence>
<feature type="region of interest" description="Disordered" evidence="1">
    <location>
        <begin position="200"/>
        <end position="307"/>
    </location>
</feature>
<dbReference type="OrthoDB" id="5238683at2759"/>
<organism evidence="2 3">
    <name type="scientific">Diaporthe ampelina</name>
    <dbReference type="NCBI Taxonomy" id="1214573"/>
    <lineage>
        <taxon>Eukaryota</taxon>
        <taxon>Fungi</taxon>
        <taxon>Dikarya</taxon>
        <taxon>Ascomycota</taxon>
        <taxon>Pezizomycotina</taxon>
        <taxon>Sordariomycetes</taxon>
        <taxon>Sordariomycetidae</taxon>
        <taxon>Diaporthales</taxon>
        <taxon>Diaporthaceae</taxon>
        <taxon>Diaporthe</taxon>
    </lineage>
</organism>
<keyword evidence="3" id="KW-1185">Reference proteome</keyword>
<feature type="compositionally biased region" description="Basic and acidic residues" evidence="1">
    <location>
        <begin position="93"/>
        <end position="107"/>
    </location>
</feature>
<accession>A0A0G2HAK6</accession>
<comment type="caution">
    <text evidence="2">The sequence shown here is derived from an EMBL/GenBank/DDBJ whole genome shotgun (WGS) entry which is preliminary data.</text>
</comment>
<evidence type="ECO:0000313" key="3">
    <source>
        <dbReference type="Proteomes" id="UP000034680"/>
    </source>
</evidence>
<feature type="compositionally biased region" description="Polar residues" evidence="1">
    <location>
        <begin position="246"/>
        <end position="262"/>
    </location>
</feature>
<feature type="compositionally biased region" description="Polar residues" evidence="1">
    <location>
        <begin position="157"/>
        <end position="182"/>
    </location>
</feature>
<reference evidence="2 3" key="1">
    <citation type="submission" date="2015-05" db="EMBL/GenBank/DDBJ databases">
        <title>Distinctive expansion of gene families associated with plant cell wall degradation and secondary metabolism in the genomes of grapevine trunk pathogens.</title>
        <authorList>
            <person name="Lawrence D.P."/>
            <person name="Travadon R."/>
            <person name="Rolshausen P.E."/>
            <person name="Baumgartner K."/>
        </authorList>
    </citation>
    <scope>NUCLEOTIDE SEQUENCE [LARGE SCALE GENOMIC DNA]</scope>
    <source>
        <strain evidence="2">DA912</strain>
    </source>
</reference>
<feature type="compositionally biased region" description="Polar residues" evidence="1">
    <location>
        <begin position="205"/>
        <end position="226"/>
    </location>
</feature>